<feature type="chain" id="PRO_5043542601" evidence="10">
    <location>
        <begin position="24"/>
        <end position="776"/>
    </location>
</feature>
<comment type="caution">
    <text evidence="9">Lacks conserved residue(s) required for the propagation of feature annotation.</text>
</comment>
<feature type="domain" description="Subtilisin-like protease fibronectin type-III" evidence="13">
    <location>
        <begin position="619"/>
        <end position="722"/>
    </location>
</feature>
<evidence type="ECO:0000256" key="2">
    <source>
        <dbReference type="ARBA" id="ARBA00022670"/>
    </source>
</evidence>
<dbReference type="CDD" id="cd04852">
    <property type="entry name" value="Peptidases_S8_3"/>
    <property type="match status" value="1"/>
</dbReference>
<organism evidence="14">
    <name type="scientific">Sesamum latifolium</name>
    <dbReference type="NCBI Taxonomy" id="2727402"/>
    <lineage>
        <taxon>Eukaryota</taxon>
        <taxon>Viridiplantae</taxon>
        <taxon>Streptophyta</taxon>
        <taxon>Embryophyta</taxon>
        <taxon>Tracheophyta</taxon>
        <taxon>Spermatophyta</taxon>
        <taxon>Magnoliopsida</taxon>
        <taxon>eudicotyledons</taxon>
        <taxon>Gunneridae</taxon>
        <taxon>Pentapetalae</taxon>
        <taxon>asterids</taxon>
        <taxon>lamiids</taxon>
        <taxon>Lamiales</taxon>
        <taxon>Pedaliaceae</taxon>
        <taxon>Sesamum</taxon>
    </lineage>
</organism>
<protein>
    <submittedName>
        <fullName evidence="14">Subtilisin-like protease SBT3</fullName>
    </submittedName>
</protein>
<keyword evidence="6" id="KW-0720">Serine protease</keyword>
<dbReference type="PROSITE" id="PS51892">
    <property type="entry name" value="SUBTILASE"/>
    <property type="match status" value="1"/>
</dbReference>
<evidence type="ECO:0000259" key="11">
    <source>
        <dbReference type="Pfam" id="PF00082"/>
    </source>
</evidence>
<name>A0AAW2WAW9_9LAMI</name>
<dbReference type="InterPro" id="IPR010259">
    <property type="entry name" value="S8pro/Inhibitor_I9"/>
</dbReference>
<evidence type="ECO:0000259" key="12">
    <source>
        <dbReference type="Pfam" id="PF05922"/>
    </source>
</evidence>
<dbReference type="PROSITE" id="PS00138">
    <property type="entry name" value="SUBTILASE_SER"/>
    <property type="match status" value="1"/>
</dbReference>
<evidence type="ECO:0000256" key="10">
    <source>
        <dbReference type="SAM" id="SignalP"/>
    </source>
</evidence>
<evidence type="ECO:0000256" key="3">
    <source>
        <dbReference type="ARBA" id="ARBA00022729"/>
    </source>
</evidence>
<keyword evidence="2 14" id="KW-0645">Protease</keyword>
<dbReference type="GO" id="GO:0004252">
    <property type="term" value="F:serine-type endopeptidase activity"/>
    <property type="evidence" value="ECO:0007669"/>
    <property type="project" value="InterPro"/>
</dbReference>
<dbReference type="InterPro" id="IPR037045">
    <property type="entry name" value="S8pro/Inhibitor_I9_sf"/>
</dbReference>
<dbReference type="AlphaFoldDB" id="A0AAW2WAW9"/>
<dbReference type="InterPro" id="IPR045051">
    <property type="entry name" value="SBT"/>
</dbReference>
<dbReference type="Pfam" id="PF17766">
    <property type="entry name" value="fn3_6"/>
    <property type="match status" value="1"/>
</dbReference>
<dbReference type="FunFam" id="3.30.70.80:FF:000003">
    <property type="entry name" value="Subtilisin-like protease SBT1.9"/>
    <property type="match status" value="1"/>
</dbReference>
<gene>
    <name evidence="14" type="ORF">Slati_2358700</name>
</gene>
<dbReference type="Gene3D" id="2.60.40.2310">
    <property type="match status" value="1"/>
</dbReference>
<accession>A0AAW2WAW9</accession>
<keyword evidence="8" id="KW-0325">Glycoprotein</keyword>
<keyword evidence="5" id="KW-0068">Autocatalytic cleavage</keyword>
<evidence type="ECO:0000256" key="4">
    <source>
        <dbReference type="ARBA" id="ARBA00022801"/>
    </source>
</evidence>
<dbReference type="Gene3D" id="3.40.50.200">
    <property type="entry name" value="Peptidase S8/S53 domain"/>
    <property type="match status" value="1"/>
</dbReference>
<keyword evidence="4" id="KW-0378">Hydrolase</keyword>
<dbReference type="InterPro" id="IPR015500">
    <property type="entry name" value="Peptidase_S8_subtilisin-rel"/>
</dbReference>
<evidence type="ECO:0000313" key="14">
    <source>
        <dbReference type="EMBL" id="KAL0438757.1"/>
    </source>
</evidence>
<proteinExistence type="inferred from homology"/>
<dbReference type="PRINTS" id="PR00723">
    <property type="entry name" value="SUBTILISIN"/>
</dbReference>
<dbReference type="InterPro" id="IPR041469">
    <property type="entry name" value="Subtilisin-like_FN3"/>
</dbReference>
<keyword evidence="3 10" id="KW-0732">Signal</keyword>
<dbReference type="InterPro" id="IPR034197">
    <property type="entry name" value="Peptidases_S8_3"/>
</dbReference>
<dbReference type="InterPro" id="IPR023828">
    <property type="entry name" value="Peptidase_S8_Ser-AS"/>
</dbReference>
<dbReference type="GO" id="GO:0006508">
    <property type="term" value="P:proteolysis"/>
    <property type="evidence" value="ECO:0007669"/>
    <property type="project" value="UniProtKB-KW"/>
</dbReference>
<evidence type="ECO:0000256" key="6">
    <source>
        <dbReference type="ARBA" id="ARBA00022825"/>
    </source>
</evidence>
<reference evidence="14" key="1">
    <citation type="submission" date="2020-06" db="EMBL/GenBank/DDBJ databases">
        <authorList>
            <person name="Li T."/>
            <person name="Hu X."/>
            <person name="Zhang T."/>
            <person name="Song X."/>
            <person name="Zhang H."/>
            <person name="Dai N."/>
            <person name="Sheng W."/>
            <person name="Hou X."/>
            <person name="Wei L."/>
        </authorList>
    </citation>
    <scope>NUCLEOTIDE SEQUENCE</scope>
    <source>
        <strain evidence="14">KEN1</strain>
        <tissue evidence="14">Leaf</tissue>
    </source>
</reference>
<reference evidence="14" key="2">
    <citation type="journal article" date="2024" name="Plant">
        <title>Genomic evolution and insights into agronomic trait innovations of Sesamum species.</title>
        <authorList>
            <person name="Miao H."/>
            <person name="Wang L."/>
            <person name="Qu L."/>
            <person name="Liu H."/>
            <person name="Sun Y."/>
            <person name="Le M."/>
            <person name="Wang Q."/>
            <person name="Wei S."/>
            <person name="Zheng Y."/>
            <person name="Lin W."/>
            <person name="Duan Y."/>
            <person name="Cao H."/>
            <person name="Xiong S."/>
            <person name="Wang X."/>
            <person name="Wei L."/>
            <person name="Li C."/>
            <person name="Ma Q."/>
            <person name="Ju M."/>
            <person name="Zhao R."/>
            <person name="Li G."/>
            <person name="Mu C."/>
            <person name="Tian Q."/>
            <person name="Mei H."/>
            <person name="Zhang T."/>
            <person name="Gao T."/>
            <person name="Zhang H."/>
        </authorList>
    </citation>
    <scope>NUCLEOTIDE SEQUENCE</scope>
    <source>
        <strain evidence="14">KEN1</strain>
    </source>
</reference>
<comment type="caution">
    <text evidence="14">The sequence shown here is derived from an EMBL/GenBank/DDBJ whole genome shotgun (WGS) entry which is preliminary data.</text>
</comment>
<evidence type="ECO:0000256" key="7">
    <source>
        <dbReference type="ARBA" id="ARBA00023145"/>
    </source>
</evidence>
<comment type="similarity">
    <text evidence="1 9">Belongs to the peptidase S8 family.</text>
</comment>
<feature type="signal peptide" evidence="10">
    <location>
        <begin position="1"/>
        <end position="23"/>
    </location>
</feature>
<dbReference type="Gene3D" id="3.30.70.80">
    <property type="entry name" value="Peptidase S8 propeptide/proteinase inhibitor I9"/>
    <property type="match status" value="1"/>
</dbReference>
<evidence type="ECO:0000256" key="9">
    <source>
        <dbReference type="PROSITE-ProRule" id="PRU01240"/>
    </source>
</evidence>
<feature type="domain" description="Peptidase S8/S53" evidence="11">
    <location>
        <begin position="136"/>
        <end position="544"/>
    </location>
</feature>
<dbReference type="CDD" id="cd02120">
    <property type="entry name" value="PA_subtilisin_like"/>
    <property type="match status" value="1"/>
</dbReference>
<dbReference type="PANTHER" id="PTHR10795">
    <property type="entry name" value="PROPROTEIN CONVERTASE SUBTILISIN/KEXIN"/>
    <property type="match status" value="1"/>
</dbReference>
<dbReference type="Gene3D" id="3.50.30.30">
    <property type="match status" value="1"/>
</dbReference>
<evidence type="ECO:0000256" key="5">
    <source>
        <dbReference type="ARBA" id="ARBA00022813"/>
    </source>
</evidence>
<dbReference type="Pfam" id="PF05922">
    <property type="entry name" value="Inhibitor_I9"/>
    <property type="match status" value="1"/>
</dbReference>
<keyword evidence="7" id="KW-0865">Zymogen</keyword>
<dbReference type="EMBL" id="JACGWN010000008">
    <property type="protein sequence ID" value="KAL0438757.1"/>
    <property type="molecule type" value="Genomic_DNA"/>
</dbReference>
<dbReference type="InterPro" id="IPR000209">
    <property type="entry name" value="Peptidase_S8/S53_dom"/>
</dbReference>
<evidence type="ECO:0000259" key="13">
    <source>
        <dbReference type="Pfam" id="PF17766"/>
    </source>
</evidence>
<dbReference type="InterPro" id="IPR036852">
    <property type="entry name" value="Peptidase_S8/S53_dom_sf"/>
</dbReference>
<evidence type="ECO:0000256" key="1">
    <source>
        <dbReference type="ARBA" id="ARBA00011073"/>
    </source>
</evidence>
<feature type="domain" description="Inhibitor I9" evidence="12">
    <location>
        <begin position="27"/>
        <end position="111"/>
    </location>
</feature>
<evidence type="ECO:0000256" key="8">
    <source>
        <dbReference type="ARBA" id="ARBA00023180"/>
    </source>
</evidence>
<dbReference type="SUPFAM" id="SSF52743">
    <property type="entry name" value="Subtilisin-like"/>
    <property type="match status" value="1"/>
</dbReference>
<sequence>MVLVKAVPLVLFSWFLLAHHVSTQRSTYIVHMDRSYMPKAFASGHHWYSSTLGSIKSVGLKSSDGDQPGPKLVHSYDNAFHGFSAVMSKDELESLRKSPGFLSAHVDRPVTPDTTHTYKFLGLNTASGIWPASQYGKDVVIGVVDSGIWPESPSFRDEGMTEVPARWRGACVVDQDFNSSLCNKKIIGARWFNQGVLAANPDVTIRTARGVAPHARLAIYKVLWDEGGYESDALAGIDQAVADGVDVLSISLSYRTIDLYENPIAIAAFGAMEKGILVSVSAGNRGPNFGTVLEGIPWAVIAASGTVDRWFAGILTLGNGLTIMGWTMFPARATVRNLPLYYNKTLSACNSAELLAEAPSAIIICIQSFDTAEFSDQISYVSQSNAPAAVFISEDTSIIRSTSFPYPGVVITPKEGKRVIRYASNSSEPTASINFQQTILGKEPRPAPAVSESSSRGPARSYPGILKPDIMAPGVLILAAYNPYTSVANIGSNIALSSDYNLESGTSMACPHISGVAALLKAAHPEWSPAAIRSAMMTTANPIDNTQKPIKDMGSNYHVATPLDMGAGQVDPNRALDPGLIYDATPQDYVNLVCALNYTREQTQSIIRSSYNCSSPSTDLNYPAFVALYDPLQERTTLSQKFQRTVTNVGNGAATYKVKVKRPKDSVITVSPEKLVFQKKNEKQRFSLTICYKTYDEYVINHGSITWVEENGKHTVRSPIVVTRQSPHDYCFSAHTPSPINGLIKSLSEISLHVLHQNLSNLLKLFSNGQTVRSKI</sequence>
<dbReference type="FunFam" id="3.50.30.30:FF:000039">
    <property type="entry name" value="Subtilisin-like protease SBT3"/>
    <property type="match status" value="1"/>
</dbReference>
<dbReference type="Pfam" id="PF00082">
    <property type="entry name" value="Peptidase_S8"/>
    <property type="match status" value="1"/>
</dbReference>